<keyword evidence="1" id="KW-1133">Transmembrane helix</keyword>
<keyword evidence="1" id="KW-0472">Membrane</keyword>
<dbReference type="Pfam" id="PF15860">
    <property type="entry name" value="DUF4728"/>
    <property type="match status" value="1"/>
</dbReference>
<sequence>MATETKIFPSLNLKHRTIIIGVMQSIGAFMFLVLSAAYAENPHELITMSDPSIVPDVKVLRIILITIATGSAFQCVFSILLIFAAETNRPVLVIPWLILNPAAVLLYVLGTLIAIIHYSGDNVVPFIIGHILFALIVTRSEIPRVRAEFETCCIQYITTSITQ</sequence>
<dbReference type="InterPro" id="IPR031720">
    <property type="entry name" value="DUF4728"/>
</dbReference>
<feature type="transmembrane region" description="Helical" evidence="1">
    <location>
        <begin position="122"/>
        <end position="138"/>
    </location>
</feature>
<feature type="transmembrane region" description="Helical" evidence="1">
    <location>
        <begin position="91"/>
        <end position="116"/>
    </location>
</feature>
<dbReference type="EMBL" id="CAKOFQ010007599">
    <property type="protein sequence ID" value="CAH2004636.1"/>
    <property type="molecule type" value="Genomic_DNA"/>
</dbReference>
<gene>
    <name evidence="2" type="ORF">ACAOBT_LOCUS28102</name>
</gene>
<keyword evidence="1" id="KW-0812">Transmembrane</keyword>
<feature type="transmembrane region" description="Helical" evidence="1">
    <location>
        <begin position="18"/>
        <end position="39"/>
    </location>
</feature>
<dbReference type="OrthoDB" id="6347032at2759"/>
<dbReference type="Proteomes" id="UP001152888">
    <property type="component" value="Unassembled WGS sequence"/>
</dbReference>
<accession>A0A9P0PZB5</accession>
<name>A0A9P0PZB5_ACAOB</name>
<comment type="caution">
    <text evidence="2">The sequence shown here is derived from an EMBL/GenBank/DDBJ whole genome shotgun (WGS) entry which is preliminary data.</text>
</comment>
<evidence type="ECO:0000256" key="1">
    <source>
        <dbReference type="SAM" id="Phobius"/>
    </source>
</evidence>
<proteinExistence type="predicted"/>
<feature type="transmembrane region" description="Helical" evidence="1">
    <location>
        <begin position="59"/>
        <end position="84"/>
    </location>
</feature>
<evidence type="ECO:0000313" key="2">
    <source>
        <dbReference type="EMBL" id="CAH2004636.1"/>
    </source>
</evidence>
<keyword evidence="3" id="KW-1185">Reference proteome</keyword>
<reference evidence="2" key="1">
    <citation type="submission" date="2022-03" db="EMBL/GenBank/DDBJ databases">
        <authorList>
            <person name="Sayadi A."/>
        </authorList>
    </citation>
    <scope>NUCLEOTIDE SEQUENCE</scope>
</reference>
<evidence type="ECO:0000313" key="3">
    <source>
        <dbReference type="Proteomes" id="UP001152888"/>
    </source>
</evidence>
<dbReference type="AlphaFoldDB" id="A0A9P0PZB5"/>
<organism evidence="2 3">
    <name type="scientific">Acanthoscelides obtectus</name>
    <name type="common">Bean weevil</name>
    <name type="synonym">Bruchus obtectus</name>
    <dbReference type="NCBI Taxonomy" id="200917"/>
    <lineage>
        <taxon>Eukaryota</taxon>
        <taxon>Metazoa</taxon>
        <taxon>Ecdysozoa</taxon>
        <taxon>Arthropoda</taxon>
        <taxon>Hexapoda</taxon>
        <taxon>Insecta</taxon>
        <taxon>Pterygota</taxon>
        <taxon>Neoptera</taxon>
        <taxon>Endopterygota</taxon>
        <taxon>Coleoptera</taxon>
        <taxon>Polyphaga</taxon>
        <taxon>Cucujiformia</taxon>
        <taxon>Chrysomeloidea</taxon>
        <taxon>Chrysomelidae</taxon>
        <taxon>Bruchinae</taxon>
        <taxon>Bruchini</taxon>
        <taxon>Acanthoscelides</taxon>
    </lineage>
</organism>
<protein>
    <submittedName>
        <fullName evidence="2">Uncharacterized protein</fullName>
    </submittedName>
</protein>